<name>A0A484K7W1_9ASTE</name>
<evidence type="ECO:0000313" key="1">
    <source>
        <dbReference type="EMBL" id="VFQ58889.1"/>
    </source>
</evidence>
<dbReference type="Proteomes" id="UP000595140">
    <property type="component" value="Unassembled WGS sequence"/>
</dbReference>
<organism evidence="1 2">
    <name type="scientific">Cuscuta campestris</name>
    <dbReference type="NCBI Taxonomy" id="132261"/>
    <lineage>
        <taxon>Eukaryota</taxon>
        <taxon>Viridiplantae</taxon>
        <taxon>Streptophyta</taxon>
        <taxon>Embryophyta</taxon>
        <taxon>Tracheophyta</taxon>
        <taxon>Spermatophyta</taxon>
        <taxon>Magnoliopsida</taxon>
        <taxon>eudicotyledons</taxon>
        <taxon>Gunneridae</taxon>
        <taxon>Pentapetalae</taxon>
        <taxon>asterids</taxon>
        <taxon>lamiids</taxon>
        <taxon>Solanales</taxon>
        <taxon>Convolvulaceae</taxon>
        <taxon>Cuscuteae</taxon>
        <taxon>Cuscuta</taxon>
        <taxon>Cuscuta subgen. Grammica</taxon>
        <taxon>Cuscuta sect. Cleistogrammica</taxon>
    </lineage>
</organism>
<reference evidence="1 2" key="1">
    <citation type="submission" date="2018-04" db="EMBL/GenBank/DDBJ databases">
        <authorList>
            <person name="Vogel A."/>
        </authorList>
    </citation>
    <scope>NUCLEOTIDE SEQUENCE [LARGE SCALE GENOMIC DNA]</scope>
</reference>
<proteinExistence type="predicted"/>
<protein>
    <submittedName>
        <fullName evidence="1">Uncharacterized protein</fullName>
    </submittedName>
</protein>
<gene>
    <name evidence="1" type="ORF">CCAM_LOCUS665</name>
</gene>
<keyword evidence="2" id="KW-1185">Reference proteome</keyword>
<dbReference type="OrthoDB" id="2095648at2759"/>
<evidence type="ECO:0000313" key="2">
    <source>
        <dbReference type="Proteomes" id="UP000595140"/>
    </source>
</evidence>
<dbReference type="EMBL" id="OOIL02000002">
    <property type="protein sequence ID" value="VFQ58889.1"/>
    <property type="molecule type" value="Genomic_DNA"/>
</dbReference>
<sequence length="96" mass="10552">MHLAELSDVHKSIEPIGHSCPNRFGDGDYRGEDFEALAIAKSMPGLRHLGVVENGMTNEGRKPFLTGARILSPSIFGNVRTWTCCLERSVIELLGK</sequence>
<accession>A0A484K7W1</accession>
<dbReference type="AlphaFoldDB" id="A0A484K7W1"/>